<organism evidence="3 4">
    <name type="scientific">Mesorhizobium retamae</name>
    <dbReference type="NCBI Taxonomy" id="2912854"/>
    <lineage>
        <taxon>Bacteria</taxon>
        <taxon>Pseudomonadati</taxon>
        <taxon>Pseudomonadota</taxon>
        <taxon>Alphaproteobacteria</taxon>
        <taxon>Hyphomicrobiales</taxon>
        <taxon>Phyllobacteriaceae</taxon>
        <taxon>Mesorhizobium</taxon>
    </lineage>
</organism>
<evidence type="ECO:0000256" key="1">
    <source>
        <dbReference type="ARBA" id="ARBA00022801"/>
    </source>
</evidence>
<keyword evidence="1 3" id="KW-0378">Hydrolase</keyword>
<evidence type="ECO:0000259" key="2">
    <source>
        <dbReference type="Pfam" id="PF20434"/>
    </source>
</evidence>
<protein>
    <submittedName>
        <fullName evidence="3">Alpha/beta hydrolase</fullName>
    </submittedName>
</protein>
<dbReference type="GO" id="GO:0016787">
    <property type="term" value="F:hydrolase activity"/>
    <property type="evidence" value="ECO:0007669"/>
    <property type="project" value="UniProtKB-KW"/>
</dbReference>
<keyword evidence="4" id="KW-1185">Reference proteome</keyword>
<name>A0ABS9QK90_9HYPH</name>
<comment type="caution">
    <text evidence="3">The sequence shown here is derived from an EMBL/GenBank/DDBJ whole genome shotgun (WGS) entry which is preliminary data.</text>
</comment>
<evidence type="ECO:0000313" key="4">
    <source>
        <dbReference type="Proteomes" id="UP001201701"/>
    </source>
</evidence>
<dbReference type="InterPro" id="IPR050300">
    <property type="entry name" value="GDXG_lipolytic_enzyme"/>
</dbReference>
<dbReference type="EMBL" id="JAKREW010000030">
    <property type="protein sequence ID" value="MCG7507836.1"/>
    <property type="molecule type" value="Genomic_DNA"/>
</dbReference>
<gene>
    <name evidence="3" type="ORF">L4923_22610</name>
</gene>
<dbReference type="Gene3D" id="3.40.50.1820">
    <property type="entry name" value="alpha/beta hydrolase"/>
    <property type="match status" value="1"/>
</dbReference>
<dbReference type="InterPro" id="IPR029058">
    <property type="entry name" value="AB_hydrolase_fold"/>
</dbReference>
<reference evidence="3 4" key="1">
    <citation type="submission" date="2022-02" db="EMBL/GenBank/DDBJ databases">
        <title>Draft genome sequence of Mezorhizobium retamae strain IRAMC:0171 isolated from Retama raetam nodules.</title>
        <authorList>
            <person name="Bengaied R."/>
            <person name="Sbissi I."/>
            <person name="Huber K."/>
            <person name="Ghodbane F."/>
            <person name="Nouioui I."/>
            <person name="Tarhouni M."/>
            <person name="Gtari M."/>
        </authorList>
    </citation>
    <scope>NUCLEOTIDE SEQUENCE [LARGE SCALE GENOMIC DNA]</scope>
    <source>
        <strain evidence="3 4">IRAMC:0171</strain>
    </source>
</reference>
<evidence type="ECO:0000313" key="3">
    <source>
        <dbReference type="EMBL" id="MCG7507836.1"/>
    </source>
</evidence>
<dbReference type="PANTHER" id="PTHR48081">
    <property type="entry name" value="AB HYDROLASE SUPERFAMILY PROTEIN C4A8.06C"/>
    <property type="match status" value="1"/>
</dbReference>
<dbReference type="Pfam" id="PF20434">
    <property type="entry name" value="BD-FAE"/>
    <property type="match status" value="1"/>
</dbReference>
<feature type="domain" description="BD-FAE-like" evidence="2">
    <location>
        <begin position="51"/>
        <end position="223"/>
    </location>
</feature>
<dbReference type="PANTHER" id="PTHR48081:SF33">
    <property type="entry name" value="KYNURENINE FORMAMIDASE"/>
    <property type="match status" value="1"/>
</dbReference>
<dbReference type="InterPro" id="IPR049492">
    <property type="entry name" value="BD-FAE-like_dom"/>
</dbReference>
<dbReference type="SUPFAM" id="SSF53474">
    <property type="entry name" value="alpha/beta-Hydrolases"/>
    <property type="match status" value="1"/>
</dbReference>
<proteinExistence type="predicted"/>
<dbReference type="Proteomes" id="UP001201701">
    <property type="component" value="Unassembled WGS sequence"/>
</dbReference>
<dbReference type="RefSeq" id="WP_239369357.1">
    <property type="nucleotide sequence ID" value="NZ_JAKREW010000030.1"/>
</dbReference>
<sequence>MVNGKWAYSLDASRESDTNVLAQYIDRSVAVRGMHSARLGLKYGTLADECIDIFAPSEEGRAPFVAFFHGGWWKANNRIPRAFLAAEYLKRGFGFASIGYPLAPEHSISTIFESARNAISWLHRNASRFGLNPSRIVLAGNSAGGHLATMIGAEDSLAAAGLPASSVVGIVALSGIYDLGLLAETFVEEWLPLDQEIIRSCSPIHHLPAQSTPLLLAVGDAEPNGFKEQMLSYACAVKKAGRSVISEETAGHSHFSIIGELSRPRARPFEFSVARLTGEES</sequence>
<accession>A0ABS9QK90</accession>